<name>A0A1Q3AJB3_ZYGRO</name>
<dbReference type="AlphaFoldDB" id="A0A1Q3AJB3"/>
<keyword evidence="4 7" id="KW-0472">Membrane</keyword>
<feature type="compositionally biased region" description="Polar residues" evidence="6">
    <location>
        <begin position="408"/>
        <end position="448"/>
    </location>
</feature>
<sequence>MSDNSAKDRETRAQFVDESKNRIGGDTTKVIRSALKKKSGSGQEDNDDSGAVVSSPLLTSTPPTISKALVKLYPNLIVVDRALSLVTWTNDDIWPSVLVVLSYMAAVLYFETIAKYFGHLVVVIIMWGYSLLDSHVEETLSTHPTLDDIVYVMNRVITKADILLSPITILSAQDIRKLLFTTAFLSPIYVIITLFILPPRKLLFIGGIYVLTYHSTWSKVTRRLLWRFKLVRLLVFYITGLDLGGISRSQGIFAAVHKQMNNLSGSNNDSDEGWPIRFTYVLYENQRRWLGIGWTSSMLSYERSPWTDEFFNEAPPPDQFQLPDENTGMVWRWVDKTWRLDNTNDGAIQLPSTKQKTSASPNADEGFIYYDNTWKKPSTEDSFSKYTRRRRWVRTAELLKIKSVEGTGSANVTSEPTYQHSTSQAANTDTGDSGHSTAVAPENSNLQTGDKPHENLKRRGVSFSDVQNVHIVPLENEDEDGSKDEPPNDDASYHGDQLDDGKKNESTPLLQK</sequence>
<dbReference type="InterPro" id="IPR052646">
    <property type="entry name" value="Peroxisomal_PEX28-32"/>
</dbReference>
<dbReference type="GO" id="GO:0007031">
    <property type="term" value="P:peroxisome organization"/>
    <property type="evidence" value="ECO:0007669"/>
    <property type="project" value="TreeGrafter"/>
</dbReference>
<feature type="transmembrane region" description="Helical" evidence="7">
    <location>
        <begin position="152"/>
        <end position="171"/>
    </location>
</feature>
<comment type="caution">
    <text evidence="10">The sequence shown here is derived from an EMBL/GenBank/DDBJ whole genome shotgun (WGS) entry which is preliminary data.</text>
</comment>
<feature type="transmembrane region" description="Helical" evidence="7">
    <location>
        <begin position="116"/>
        <end position="132"/>
    </location>
</feature>
<dbReference type="PANTHER" id="PTHR31679:SF2">
    <property type="entry name" value="PEROXISOMAL MEMBRANE PROTEIN PEX30-RELATED"/>
    <property type="match status" value="1"/>
</dbReference>
<dbReference type="SMART" id="SM00693">
    <property type="entry name" value="DysFN"/>
    <property type="match status" value="1"/>
</dbReference>
<feature type="domain" description="Peroxin/Ferlin" evidence="8">
    <location>
        <begin position="275"/>
        <end position="341"/>
    </location>
</feature>
<organism evidence="10 11">
    <name type="scientific">Zygosaccharomyces rouxii</name>
    <dbReference type="NCBI Taxonomy" id="4956"/>
    <lineage>
        <taxon>Eukaryota</taxon>
        <taxon>Fungi</taxon>
        <taxon>Dikarya</taxon>
        <taxon>Ascomycota</taxon>
        <taxon>Saccharomycotina</taxon>
        <taxon>Saccharomycetes</taxon>
        <taxon>Saccharomycetales</taxon>
        <taxon>Saccharomycetaceae</taxon>
        <taxon>Zygosaccharomyces</taxon>
    </lineage>
</organism>
<reference evidence="10 11" key="1">
    <citation type="submission" date="2016-08" db="EMBL/GenBank/DDBJ databases">
        <title>Draft genome sequence of allopolyploid Zygosaccharomyces rouxii.</title>
        <authorList>
            <person name="Watanabe J."/>
            <person name="Uehara K."/>
            <person name="Mogi Y."/>
            <person name="Tsukioka Y."/>
        </authorList>
    </citation>
    <scope>NUCLEOTIDE SEQUENCE [LARGE SCALE GENOMIC DNA]</scope>
    <source>
        <strain evidence="10 11">NBRC 110957</strain>
    </source>
</reference>
<evidence type="ECO:0000313" key="11">
    <source>
        <dbReference type="Proteomes" id="UP000187013"/>
    </source>
</evidence>
<evidence type="ECO:0000256" key="3">
    <source>
        <dbReference type="ARBA" id="ARBA00022989"/>
    </source>
</evidence>
<evidence type="ECO:0000256" key="7">
    <source>
        <dbReference type="SAM" id="Phobius"/>
    </source>
</evidence>
<feature type="compositionally biased region" description="Basic and acidic residues" evidence="6">
    <location>
        <begin position="483"/>
        <end position="505"/>
    </location>
</feature>
<gene>
    <name evidence="10" type="ORF">ZYGR_0AY02210</name>
</gene>
<feature type="transmembrane region" description="Helical" evidence="7">
    <location>
        <begin position="178"/>
        <end position="196"/>
    </location>
</feature>
<dbReference type="Pfam" id="PF06398">
    <property type="entry name" value="Pex24p"/>
    <property type="match status" value="1"/>
</dbReference>
<feature type="region of interest" description="Disordered" evidence="6">
    <location>
        <begin position="34"/>
        <end position="55"/>
    </location>
</feature>
<feature type="domain" description="Peroxin/Ferlin" evidence="9">
    <location>
        <begin position="366"/>
        <end position="399"/>
    </location>
</feature>
<evidence type="ECO:0000256" key="4">
    <source>
        <dbReference type="ARBA" id="ARBA00023136"/>
    </source>
</evidence>
<dbReference type="PANTHER" id="PTHR31679">
    <property type="entry name" value="PEROXISOMAL MEMBRANE PROTEIN PEX30-RELATED"/>
    <property type="match status" value="1"/>
</dbReference>
<evidence type="ECO:0000256" key="6">
    <source>
        <dbReference type="SAM" id="MobiDB-lite"/>
    </source>
</evidence>
<dbReference type="SMART" id="SM00694">
    <property type="entry name" value="DysFC"/>
    <property type="match status" value="1"/>
</dbReference>
<keyword evidence="5" id="KW-0576">Peroxisome</keyword>
<feature type="region of interest" description="Disordered" evidence="6">
    <location>
        <begin position="1"/>
        <end position="21"/>
    </location>
</feature>
<comment type="subcellular location">
    <subcellularLocation>
        <location evidence="1">Peroxisome membrane</location>
        <topology evidence="1">Multi-pass membrane protein</topology>
    </subcellularLocation>
</comment>
<evidence type="ECO:0000256" key="2">
    <source>
        <dbReference type="ARBA" id="ARBA00022692"/>
    </source>
</evidence>
<dbReference type="InterPro" id="IPR010482">
    <property type="entry name" value="TECPR1-like_DysF"/>
</dbReference>
<dbReference type="OrthoDB" id="5586090at2759"/>
<dbReference type="InterPro" id="IPR006614">
    <property type="entry name" value="Peroxin/Ferlin"/>
</dbReference>
<evidence type="ECO:0000256" key="1">
    <source>
        <dbReference type="ARBA" id="ARBA00004585"/>
    </source>
</evidence>
<proteinExistence type="predicted"/>
<dbReference type="Proteomes" id="UP000187013">
    <property type="component" value="Unassembled WGS sequence"/>
</dbReference>
<keyword evidence="3 7" id="KW-1133">Transmembrane helix</keyword>
<dbReference type="EMBL" id="BDGX01000051">
    <property type="protein sequence ID" value="GAV55828.1"/>
    <property type="molecule type" value="Genomic_DNA"/>
</dbReference>
<evidence type="ECO:0000256" key="5">
    <source>
        <dbReference type="ARBA" id="ARBA00023140"/>
    </source>
</evidence>
<evidence type="ECO:0000259" key="9">
    <source>
        <dbReference type="SMART" id="SM00694"/>
    </source>
</evidence>
<evidence type="ECO:0000313" key="10">
    <source>
        <dbReference type="EMBL" id="GAV55828.1"/>
    </source>
</evidence>
<accession>A0A1Q3AJB3</accession>
<feature type="region of interest" description="Disordered" evidence="6">
    <location>
        <begin position="408"/>
        <end position="512"/>
    </location>
</feature>
<evidence type="ECO:0000259" key="8">
    <source>
        <dbReference type="SMART" id="SM00693"/>
    </source>
</evidence>
<protein>
    <recommendedName>
        <fullName evidence="8 9">Peroxin/Ferlin domain-containing protein</fullName>
    </recommendedName>
</protein>
<keyword evidence="2 7" id="KW-0812">Transmembrane</keyword>
<dbReference type="GO" id="GO:0005778">
    <property type="term" value="C:peroxisomal membrane"/>
    <property type="evidence" value="ECO:0007669"/>
    <property type="project" value="UniProtKB-SubCell"/>
</dbReference>